<evidence type="ECO:0000313" key="3">
    <source>
        <dbReference type="Proteomes" id="UP000031338"/>
    </source>
</evidence>
<dbReference type="Pfam" id="PF05016">
    <property type="entry name" value="ParE_toxin"/>
    <property type="match status" value="1"/>
</dbReference>
<dbReference type="Proteomes" id="UP000031338">
    <property type="component" value="Unassembled WGS sequence"/>
</dbReference>
<dbReference type="PATRIC" id="fig|48936.3.peg.2987"/>
<organism evidence="2 3">
    <name type="scientific">Novosphingobium subterraneum</name>
    <dbReference type="NCBI Taxonomy" id="48936"/>
    <lineage>
        <taxon>Bacteria</taxon>
        <taxon>Pseudomonadati</taxon>
        <taxon>Pseudomonadota</taxon>
        <taxon>Alphaproteobacteria</taxon>
        <taxon>Sphingomonadales</taxon>
        <taxon>Sphingomonadaceae</taxon>
        <taxon>Novosphingobium</taxon>
    </lineage>
</organism>
<evidence type="ECO:0008006" key="4">
    <source>
        <dbReference type="Google" id="ProtNLM"/>
    </source>
</evidence>
<sequence>MRRLVFHELADKDARRATEDYALTAGLDVALRFVYRLQDTYASIARAPDGGSPRWAYELSVPGLRSRSVKGFPWAAFYLVAEDRIEILRLLHLQSDIPAWLAADPEA</sequence>
<name>A0A0B8ZFR3_9SPHN</name>
<reference evidence="2 3" key="1">
    <citation type="submission" date="2014-10" db="EMBL/GenBank/DDBJ databases">
        <title>Draft genome sequence of Novosphingobium subterraneum DSM 12447.</title>
        <authorList>
            <person name="Gan H.M."/>
            <person name="Gan H.Y."/>
            <person name="Savka M.A."/>
        </authorList>
    </citation>
    <scope>NUCLEOTIDE SEQUENCE [LARGE SCALE GENOMIC DNA]</scope>
    <source>
        <strain evidence="2 3">DSM 12447</strain>
    </source>
</reference>
<dbReference type="AlphaFoldDB" id="A0A0B8ZFR3"/>
<keyword evidence="1" id="KW-1277">Toxin-antitoxin system</keyword>
<dbReference type="RefSeq" id="WP_039335713.1">
    <property type="nucleotide sequence ID" value="NZ_JRVC01000014.1"/>
</dbReference>
<dbReference type="Gene3D" id="3.30.2310.20">
    <property type="entry name" value="RelE-like"/>
    <property type="match status" value="1"/>
</dbReference>
<protein>
    <recommendedName>
        <fullName evidence="4">Plasmid stabilization system protein</fullName>
    </recommendedName>
</protein>
<dbReference type="InterPro" id="IPR007712">
    <property type="entry name" value="RelE/ParE_toxin"/>
</dbReference>
<gene>
    <name evidence="2" type="ORF">NJ75_02972</name>
</gene>
<keyword evidence="3" id="KW-1185">Reference proteome</keyword>
<proteinExistence type="predicted"/>
<dbReference type="STRING" id="48936.NJ75_02972"/>
<accession>A0A0B8ZFR3</accession>
<evidence type="ECO:0000313" key="2">
    <source>
        <dbReference type="EMBL" id="KHS45046.1"/>
    </source>
</evidence>
<evidence type="ECO:0000256" key="1">
    <source>
        <dbReference type="ARBA" id="ARBA00022649"/>
    </source>
</evidence>
<dbReference type="EMBL" id="JRVC01000014">
    <property type="protein sequence ID" value="KHS45046.1"/>
    <property type="molecule type" value="Genomic_DNA"/>
</dbReference>
<dbReference type="InterPro" id="IPR035093">
    <property type="entry name" value="RelE/ParE_toxin_dom_sf"/>
</dbReference>
<comment type="caution">
    <text evidence="2">The sequence shown here is derived from an EMBL/GenBank/DDBJ whole genome shotgun (WGS) entry which is preliminary data.</text>
</comment>